<accession>A0A3D9UK46</accession>
<dbReference type="AlphaFoldDB" id="A0A3D9UK46"/>
<evidence type="ECO:0000313" key="3">
    <source>
        <dbReference type="Proteomes" id="UP000256530"/>
    </source>
</evidence>
<keyword evidence="1" id="KW-0472">Membrane</keyword>
<keyword evidence="1" id="KW-0812">Transmembrane</keyword>
<keyword evidence="1" id="KW-1133">Transmembrane helix</keyword>
<evidence type="ECO:0008006" key="4">
    <source>
        <dbReference type="Google" id="ProtNLM"/>
    </source>
</evidence>
<evidence type="ECO:0000313" key="2">
    <source>
        <dbReference type="EMBL" id="REF25191.1"/>
    </source>
</evidence>
<feature type="transmembrane region" description="Helical" evidence="1">
    <location>
        <begin position="106"/>
        <end position="124"/>
    </location>
</feature>
<comment type="caution">
    <text evidence="2">The sequence shown here is derived from an EMBL/GenBank/DDBJ whole genome shotgun (WGS) entry which is preliminary data.</text>
</comment>
<dbReference type="RefSeq" id="WP_113936590.1">
    <property type="nucleotide sequence ID" value="NZ_JBNNVF010000008.1"/>
</dbReference>
<reference evidence="2 3" key="1">
    <citation type="submission" date="2018-08" db="EMBL/GenBank/DDBJ databases">
        <title>Freshwater and sediment microbial communities from various areas in North America, analyzing microbe dynamics in response to fracking.</title>
        <authorList>
            <person name="Lamendella R."/>
        </authorList>
    </citation>
    <scope>NUCLEOTIDE SEQUENCE [LARGE SCALE GENOMIC DNA]</scope>
    <source>
        <strain evidence="2 3">DB-1</strain>
    </source>
</reference>
<feature type="transmembrane region" description="Helical" evidence="1">
    <location>
        <begin position="37"/>
        <end position="62"/>
    </location>
</feature>
<sequence length="134" mass="15354">MKKFSISYLTCLLVSSVIVNVLQYTQVPNFADSWGPIWVSIIMYIILGSIPVLIGCLLGEFCYKKIKRSHELKIGVPLFILLGISYNHLLFTWFNDREFLSFNLNAFLETGLPITLSSLVFYFVRRCVNSLFAT</sequence>
<feature type="transmembrane region" description="Helical" evidence="1">
    <location>
        <begin position="74"/>
        <end position="94"/>
    </location>
</feature>
<organism evidence="2 3">
    <name type="scientific">Bacillus mycoides</name>
    <dbReference type="NCBI Taxonomy" id="1405"/>
    <lineage>
        <taxon>Bacteria</taxon>
        <taxon>Bacillati</taxon>
        <taxon>Bacillota</taxon>
        <taxon>Bacilli</taxon>
        <taxon>Bacillales</taxon>
        <taxon>Bacillaceae</taxon>
        <taxon>Bacillus</taxon>
        <taxon>Bacillus cereus group</taxon>
    </lineage>
</organism>
<name>A0A3D9UK46_BACMY</name>
<dbReference type="EMBL" id="QTTY01000025">
    <property type="protein sequence ID" value="REF25191.1"/>
    <property type="molecule type" value="Genomic_DNA"/>
</dbReference>
<gene>
    <name evidence="2" type="ORF">DET55_12538</name>
</gene>
<dbReference type="Proteomes" id="UP000256530">
    <property type="component" value="Unassembled WGS sequence"/>
</dbReference>
<feature type="transmembrane region" description="Helical" evidence="1">
    <location>
        <begin position="7"/>
        <end position="25"/>
    </location>
</feature>
<proteinExistence type="predicted"/>
<protein>
    <recommendedName>
        <fullName evidence="4">Group-specific protein</fullName>
    </recommendedName>
</protein>
<evidence type="ECO:0000256" key="1">
    <source>
        <dbReference type="SAM" id="Phobius"/>
    </source>
</evidence>